<feature type="non-terminal residue" evidence="2">
    <location>
        <position position="1"/>
    </location>
</feature>
<accession>A0A146JYZ5</accession>
<feature type="compositionally biased region" description="Basic residues" evidence="1">
    <location>
        <begin position="65"/>
        <end position="84"/>
    </location>
</feature>
<evidence type="ECO:0000313" key="2">
    <source>
        <dbReference type="EMBL" id="JAP89922.1"/>
    </source>
</evidence>
<sequence>KKQTYKKDELIIEFDNPFDIQIDIPPKIDIVIPEPLDIAIEPFDIEIEVPEPEKIDIQIPEQKQPKQKIQRVRSAPKKNAKQKTQKPIQTLQPKEKPKPVELKASAIAQEKKVDPDQIQSWKQSFKQNLQSKPNSLSQINPQRFADDLQYKEQIVKDFQSRDLKEILTDGDQISMFLHFFPQQSQNVVDYLEQTDIQMLFTKFNRSEMLRKAFQKVETSCSKQLVQKSKLVIEDFQRLFMFYLYDYSHFLCQDQLIVNYIQELLEYVEYYQKKQTQEMQEKVYEIQIQPEKEEITSGIEILNQLYLTNRTQFFYKFKLYRDQNPNINTISQFDFLNKKIYELCQFMHSDSCNSLKSVLLEFKEYFSDQFAKIARLPAIRQKPKPLQQNDIFVQFKENIVGIQFLQQFSPADGFQLFFEDQSIKLFAQKFKEMHFDQLQINQICVRLCNLVGVHGDLKNAICRYCSKVHEFESFIQKVAVYQQCLNKVYLKQAFVETVLDDLRASKIVKNDLVLQVMAKQLKIRGYKDGDQEKKDIEQFLWGKQIKLHEIE</sequence>
<reference evidence="2" key="1">
    <citation type="submission" date="2015-07" db="EMBL/GenBank/DDBJ databases">
        <title>Adaptation to a free-living lifestyle via gene acquisitions in the diplomonad Trepomonas sp. PC1.</title>
        <authorList>
            <person name="Xu F."/>
            <person name="Jerlstrom-Hultqvist J."/>
            <person name="Kolisko M."/>
            <person name="Simpson A.G.B."/>
            <person name="Roger A.J."/>
            <person name="Svard S.G."/>
            <person name="Andersson J.O."/>
        </authorList>
    </citation>
    <scope>NUCLEOTIDE SEQUENCE</scope>
    <source>
        <strain evidence="2">PC1</strain>
    </source>
</reference>
<protein>
    <submittedName>
        <fullName evidence="2">Uncharacterized protein</fullName>
    </submittedName>
</protein>
<dbReference type="AlphaFoldDB" id="A0A146JYZ5"/>
<evidence type="ECO:0000256" key="1">
    <source>
        <dbReference type="SAM" id="MobiDB-lite"/>
    </source>
</evidence>
<feature type="region of interest" description="Disordered" evidence="1">
    <location>
        <begin position="59"/>
        <end position="100"/>
    </location>
</feature>
<gene>
    <name evidence="2" type="ORF">TPC1_30583</name>
</gene>
<dbReference type="EMBL" id="GDID01006684">
    <property type="protein sequence ID" value="JAP89922.1"/>
    <property type="molecule type" value="Transcribed_RNA"/>
</dbReference>
<name>A0A146JYZ5_9EUKA</name>
<proteinExistence type="predicted"/>
<organism evidence="2">
    <name type="scientific">Trepomonas sp. PC1</name>
    <dbReference type="NCBI Taxonomy" id="1076344"/>
    <lineage>
        <taxon>Eukaryota</taxon>
        <taxon>Metamonada</taxon>
        <taxon>Diplomonadida</taxon>
        <taxon>Hexamitidae</taxon>
        <taxon>Hexamitinae</taxon>
        <taxon>Trepomonas</taxon>
    </lineage>
</organism>